<reference evidence="4" key="1">
    <citation type="submission" date="2020-10" db="EMBL/GenBank/DDBJ databases">
        <authorList>
            <person name="Gilroy R."/>
        </authorList>
    </citation>
    <scope>NUCLEOTIDE SEQUENCE</scope>
    <source>
        <strain evidence="4">CHK197-8231</strain>
    </source>
</reference>
<reference evidence="4" key="2">
    <citation type="journal article" date="2021" name="PeerJ">
        <title>Extensive microbial diversity within the chicken gut microbiome revealed by metagenomics and culture.</title>
        <authorList>
            <person name="Gilroy R."/>
            <person name="Ravi A."/>
            <person name="Getino M."/>
            <person name="Pursley I."/>
            <person name="Horton D.L."/>
            <person name="Alikhan N.F."/>
            <person name="Baker D."/>
            <person name="Gharbi K."/>
            <person name="Hall N."/>
            <person name="Watson M."/>
            <person name="Adriaenssens E.M."/>
            <person name="Foster-Nyarko E."/>
            <person name="Jarju S."/>
            <person name="Secka A."/>
            <person name="Antonio M."/>
            <person name="Oren A."/>
            <person name="Chaudhuri R.R."/>
            <person name="La Ragione R."/>
            <person name="Hildebrand F."/>
            <person name="Pallen M.J."/>
        </authorList>
    </citation>
    <scope>NUCLEOTIDE SEQUENCE</scope>
    <source>
        <strain evidence="4">CHK197-8231</strain>
    </source>
</reference>
<dbReference type="SUPFAM" id="SSF53041">
    <property type="entry name" value="Resolvase-like"/>
    <property type="match status" value="1"/>
</dbReference>
<dbReference type="Pfam" id="PF00239">
    <property type="entry name" value="Resolvase"/>
    <property type="match status" value="1"/>
</dbReference>
<dbReference type="PANTHER" id="PTHR30461:SF23">
    <property type="entry name" value="DNA RECOMBINASE-RELATED"/>
    <property type="match status" value="1"/>
</dbReference>
<dbReference type="InterPro" id="IPR036162">
    <property type="entry name" value="Resolvase-like_N_sf"/>
</dbReference>
<organism evidence="4 5">
    <name type="scientific">Candidatus Fimihabitans intestinipullorum</name>
    <dbReference type="NCBI Taxonomy" id="2840820"/>
    <lineage>
        <taxon>Bacteria</taxon>
        <taxon>Bacillati</taxon>
        <taxon>Mycoplasmatota</taxon>
        <taxon>Mycoplasmatota incertae sedis</taxon>
        <taxon>Candidatus Fimihabitans</taxon>
    </lineage>
</organism>
<dbReference type="GO" id="GO:0003677">
    <property type="term" value="F:DNA binding"/>
    <property type="evidence" value="ECO:0007669"/>
    <property type="project" value="InterPro"/>
</dbReference>
<dbReference type="PROSITE" id="PS51737">
    <property type="entry name" value="RECOMBINASE_DNA_BIND"/>
    <property type="match status" value="1"/>
</dbReference>
<protein>
    <submittedName>
        <fullName evidence="4">Recombinase family protein</fullName>
    </submittedName>
</protein>
<feature type="coiled-coil region" evidence="1">
    <location>
        <begin position="445"/>
        <end position="482"/>
    </location>
</feature>
<gene>
    <name evidence="4" type="ORF">IAD49_04010</name>
</gene>
<dbReference type="Gene3D" id="3.90.1750.20">
    <property type="entry name" value="Putative Large Serine Recombinase, Chain B, Domain 2"/>
    <property type="match status" value="1"/>
</dbReference>
<feature type="domain" description="Recombinase" evidence="3">
    <location>
        <begin position="178"/>
        <end position="304"/>
    </location>
</feature>
<evidence type="ECO:0000256" key="1">
    <source>
        <dbReference type="SAM" id="Coils"/>
    </source>
</evidence>
<comment type="caution">
    <text evidence="4">The sequence shown here is derived from an EMBL/GenBank/DDBJ whole genome shotgun (WGS) entry which is preliminary data.</text>
</comment>
<dbReference type="PROSITE" id="PS51736">
    <property type="entry name" value="RECOMBINASES_3"/>
    <property type="match status" value="1"/>
</dbReference>
<dbReference type="EMBL" id="DVML01000025">
    <property type="protein sequence ID" value="HIU22728.1"/>
    <property type="molecule type" value="Genomic_DNA"/>
</dbReference>
<dbReference type="Pfam" id="PF07508">
    <property type="entry name" value="Recombinase"/>
    <property type="match status" value="1"/>
</dbReference>
<dbReference type="InterPro" id="IPR050639">
    <property type="entry name" value="SSR_resolvase"/>
</dbReference>
<dbReference type="Gene3D" id="3.40.50.1390">
    <property type="entry name" value="Resolvase, N-terminal catalytic domain"/>
    <property type="match status" value="1"/>
</dbReference>
<dbReference type="InterPro" id="IPR006119">
    <property type="entry name" value="Resolv_N"/>
</dbReference>
<sequence length="553" mass="65239">MDLYTVRNNIMKGIPLQELKLKVCFYARVSTDKDEQLHSLSAQVSFFNDYISKVPNWHFIGSYIDEGISGTQVKKREEFLRMIEDAKKHKFDLILTKEISRFSRSTLDSIKYTQELLQNGVGVYFLNDNINTILPDSELRLTMMSSIAQDEVRRLSERVSFGMRRSIDSGVVLGCSNIYGYVKDKGKLVIDEKQAEMIKIIYDRYANTTDGLSKVSKYLYSLGYKSKTGKRLDTTILTRIIENPKYKGYYCGHKTKVLDYRTKQKKKLSESDWIIYKDTENVPPIVSEELWERANKKLKQRQDSFTNRAVNKKVFQNRYTYSGKIYCGCHNLTYHRSSAGKRKNNPVWECQVYRKESLKGCSNPRVFEQELDIVFKDMFHKLLKRKKHIFDDILNDCKNYLETNNNESEIKNIESKILMFHNKKDKLLELVMEEYLSKEDYKKQVDLINEEIITNQKRLNELQNNKQDKNYIENKINELKKMLDNCLTDDECFSDVFNELIDRIYVYKEENKKIKLDIYMKTGESINTFSDNLGRKFHLIDDYTTNNSSISRN</sequence>
<dbReference type="GO" id="GO:0000150">
    <property type="term" value="F:DNA strand exchange activity"/>
    <property type="evidence" value="ECO:0007669"/>
    <property type="project" value="InterPro"/>
</dbReference>
<dbReference type="AlphaFoldDB" id="A0A9D1HW48"/>
<dbReference type="InterPro" id="IPR038109">
    <property type="entry name" value="DNA_bind_recomb_sf"/>
</dbReference>
<dbReference type="PANTHER" id="PTHR30461">
    <property type="entry name" value="DNA-INVERTASE FROM LAMBDOID PROPHAGE"/>
    <property type="match status" value="1"/>
</dbReference>
<accession>A0A9D1HW48</accession>
<evidence type="ECO:0000259" key="2">
    <source>
        <dbReference type="PROSITE" id="PS51736"/>
    </source>
</evidence>
<evidence type="ECO:0000313" key="5">
    <source>
        <dbReference type="Proteomes" id="UP000824087"/>
    </source>
</evidence>
<evidence type="ECO:0000259" key="3">
    <source>
        <dbReference type="PROSITE" id="PS51737"/>
    </source>
</evidence>
<dbReference type="InterPro" id="IPR025827">
    <property type="entry name" value="Zn_ribbon_recom_dom"/>
</dbReference>
<feature type="domain" description="Resolvase/invertase-type recombinase catalytic" evidence="2">
    <location>
        <begin position="22"/>
        <end position="170"/>
    </location>
</feature>
<proteinExistence type="predicted"/>
<dbReference type="InterPro" id="IPR011109">
    <property type="entry name" value="DNA_bind_recombinase_dom"/>
</dbReference>
<name>A0A9D1HW48_9BACT</name>
<keyword evidence="1" id="KW-0175">Coiled coil</keyword>
<evidence type="ECO:0000313" key="4">
    <source>
        <dbReference type="EMBL" id="HIU22728.1"/>
    </source>
</evidence>
<dbReference type="Proteomes" id="UP000824087">
    <property type="component" value="Unassembled WGS sequence"/>
</dbReference>
<dbReference type="CDD" id="cd00338">
    <property type="entry name" value="Ser_Recombinase"/>
    <property type="match status" value="1"/>
</dbReference>
<dbReference type="SMART" id="SM00857">
    <property type="entry name" value="Resolvase"/>
    <property type="match status" value="1"/>
</dbReference>
<dbReference type="Pfam" id="PF13408">
    <property type="entry name" value="Zn_ribbon_recom"/>
    <property type="match status" value="1"/>
</dbReference>